<gene>
    <name evidence="1" type="ORF">S12H4_40735</name>
</gene>
<sequence length="103" mass="12051">MVQVYVSINLPPKFSLDKLINSNKIKFSNLSHDYESTTREAFEELRVKRGIVRCGNYFFYGKINVTVSDYCFYSLKGKCPPQSENGWKKCHYGNIPCEKFNYN</sequence>
<organism evidence="1">
    <name type="scientific">marine sediment metagenome</name>
    <dbReference type="NCBI Taxonomy" id="412755"/>
    <lineage>
        <taxon>unclassified sequences</taxon>
        <taxon>metagenomes</taxon>
        <taxon>ecological metagenomes</taxon>
    </lineage>
</organism>
<comment type="caution">
    <text evidence="1">The sequence shown here is derived from an EMBL/GenBank/DDBJ whole genome shotgun (WGS) entry which is preliminary data.</text>
</comment>
<proteinExistence type="predicted"/>
<evidence type="ECO:0000313" key="1">
    <source>
        <dbReference type="EMBL" id="GAI95463.1"/>
    </source>
</evidence>
<reference evidence="1" key="1">
    <citation type="journal article" date="2014" name="Front. Microbiol.">
        <title>High frequency of phylogenetically diverse reductive dehalogenase-homologous genes in deep subseafloor sedimentary metagenomes.</title>
        <authorList>
            <person name="Kawai M."/>
            <person name="Futagami T."/>
            <person name="Toyoda A."/>
            <person name="Takaki Y."/>
            <person name="Nishi S."/>
            <person name="Hori S."/>
            <person name="Arai W."/>
            <person name="Tsubouchi T."/>
            <person name="Morono Y."/>
            <person name="Uchiyama I."/>
            <person name="Ito T."/>
            <person name="Fujiyama A."/>
            <person name="Inagaki F."/>
            <person name="Takami H."/>
        </authorList>
    </citation>
    <scope>NUCLEOTIDE SEQUENCE</scope>
    <source>
        <strain evidence="1">Expedition CK06-06</strain>
    </source>
</reference>
<name>X1SRD6_9ZZZZ</name>
<dbReference type="EMBL" id="BARW01024751">
    <property type="protein sequence ID" value="GAI95463.1"/>
    <property type="molecule type" value="Genomic_DNA"/>
</dbReference>
<dbReference type="AlphaFoldDB" id="X1SRD6"/>
<protein>
    <submittedName>
        <fullName evidence="1">Uncharacterized protein</fullName>
    </submittedName>
</protein>
<accession>X1SRD6</accession>